<reference evidence="2" key="1">
    <citation type="journal article" date="2021" name="ISME J.">
        <title>Evolutionary origin and ecological implication of a unique nif island in free-living Bradyrhizobium lineages.</title>
        <authorList>
            <person name="Tao J."/>
        </authorList>
    </citation>
    <scope>NUCLEOTIDE SEQUENCE [LARGE SCALE GENOMIC DNA]</scope>
    <source>
        <strain evidence="2">SZCCT0434</strain>
    </source>
</reference>
<proteinExistence type="predicted"/>
<evidence type="ECO:0000313" key="1">
    <source>
        <dbReference type="EMBL" id="MBR0797363.1"/>
    </source>
</evidence>
<dbReference type="Proteomes" id="UP001315278">
    <property type="component" value="Unassembled WGS sequence"/>
</dbReference>
<protein>
    <submittedName>
        <fullName evidence="1">Uncharacterized protein</fullName>
    </submittedName>
</protein>
<organism evidence="1 2">
    <name type="scientific">Bradyrhizobium jicamae</name>
    <dbReference type="NCBI Taxonomy" id="280332"/>
    <lineage>
        <taxon>Bacteria</taxon>
        <taxon>Pseudomonadati</taxon>
        <taxon>Pseudomonadota</taxon>
        <taxon>Alphaproteobacteria</taxon>
        <taxon>Hyphomicrobiales</taxon>
        <taxon>Nitrobacteraceae</taxon>
        <taxon>Bradyrhizobium</taxon>
    </lineage>
</organism>
<keyword evidence="2" id="KW-1185">Reference proteome</keyword>
<gene>
    <name evidence="1" type="ORF">JQ615_18405</name>
</gene>
<dbReference type="RefSeq" id="WP_212493284.1">
    <property type="nucleotide sequence ID" value="NZ_JAFCJH010000017.1"/>
</dbReference>
<name>A0ABS5FKP6_9BRAD</name>
<dbReference type="EMBL" id="JAFCJH010000017">
    <property type="protein sequence ID" value="MBR0797363.1"/>
    <property type="molecule type" value="Genomic_DNA"/>
</dbReference>
<accession>A0ABS5FKP6</accession>
<comment type="caution">
    <text evidence="1">The sequence shown here is derived from an EMBL/GenBank/DDBJ whole genome shotgun (WGS) entry which is preliminary data.</text>
</comment>
<evidence type="ECO:0000313" key="2">
    <source>
        <dbReference type="Proteomes" id="UP001315278"/>
    </source>
</evidence>
<sequence length="67" mass="7186">MEPKTENPTRAAQGFPKSDLGLAGSLIVSENTPSLRNIQARRLTRRHAVSFELAAAIAPIVYGEVAP</sequence>